<proteinExistence type="predicted"/>
<accession>A0A9N9EHE7</accession>
<organism evidence="1 2">
    <name type="scientific">Acaulospora morrowiae</name>
    <dbReference type="NCBI Taxonomy" id="94023"/>
    <lineage>
        <taxon>Eukaryota</taxon>
        <taxon>Fungi</taxon>
        <taxon>Fungi incertae sedis</taxon>
        <taxon>Mucoromycota</taxon>
        <taxon>Glomeromycotina</taxon>
        <taxon>Glomeromycetes</taxon>
        <taxon>Diversisporales</taxon>
        <taxon>Acaulosporaceae</taxon>
        <taxon>Acaulospora</taxon>
    </lineage>
</organism>
<dbReference type="GO" id="GO:0003677">
    <property type="term" value="F:DNA binding"/>
    <property type="evidence" value="ECO:0007669"/>
    <property type="project" value="InterPro"/>
</dbReference>
<evidence type="ECO:0000313" key="2">
    <source>
        <dbReference type="Proteomes" id="UP000789342"/>
    </source>
</evidence>
<dbReference type="Proteomes" id="UP000789342">
    <property type="component" value="Unassembled WGS sequence"/>
</dbReference>
<gene>
    <name evidence="1" type="ORF">AMORRO_LOCUS11193</name>
</gene>
<dbReference type="AlphaFoldDB" id="A0A9N9EHE7"/>
<dbReference type="GO" id="GO:0005694">
    <property type="term" value="C:chromosome"/>
    <property type="evidence" value="ECO:0007669"/>
    <property type="project" value="InterPro"/>
</dbReference>
<dbReference type="SUPFAM" id="SSF56726">
    <property type="entry name" value="DNA topoisomerase IV, alpha subunit"/>
    <property type="match status" value="1"/>
</dbReference>
<reference evidence="1" key="1">
    <citation type="submission" date="2021-06" db="EMBL/GenBank/DDBJ databases">
        <authorList>
            <person name="Kallberg Y."/>
            <person name="Tangrot J."/>
            <person name="Rosling A."/>
        </authorList>
    </citation>
    <scope>NUCLEOTIDE SEQUENCE</scope>
    <source>
        <strain evidence="1">CL551</strain>
    </source>
</reference>
<keyword evidence="2" id="KW-1185">Reference proteome</keyword>
<comment type="caution">
    <text evidence="1">The sequence shown here is derived from an EMBL/GenBank/DDBJ whole genome shotgun (WGS) entry which is preliminary data.</text>
</comment>
<dbReference type="InterPro" id="IPR036078">
    <property type="entry name" value="Spo11/TopoVI_A_sf"/>
</dbReference>
<name>A0A9N9EHE7_9GLOM</name>
<protein>
    <submittedName>
        <fullName evidence="1">7284_t:CDS:1</fullName>
    </submittedName>
</protein>
<feature type="non-terminal residue" evidence="1">
    <location>
        <position position="60"/>
    </location>
</feature>
<dbReference type="OrthoDB" id="5377392at2759"/>
<dbReference type="Gene3D" id="3.40.1360.10">
    <property type="match status" value="1"/>
</dbReference>
<evidence type="ECO:0000313" key="1">
    <source>
        <dbReference type="EMBL" id="CAG8679805.1"/>
    </source>
</evidence>
<sequence>DRKKAYQLLQRDYLLEEWRNEICRMLYAGKKAEMQSLCCKENGDLFHYLRTKIMNSNSWL</sequence>
<dbReference type="EMBL" id="CAJVPV010013714">
    <property type="protein sequence ID" value="CAG8679805.1"/>
    <property type="molecule type" value="Genomic_DNA"/>
</dbReference>